<evidence type="ECO:0000313" key="15">
    <source>
        <dbReference type="Proteomes" id="UP000198825"/>
    </source>
</evidence>
<dbReference type="AlphaFoldDB" id="A0A1H2LJN0"/>
<evidence type="ECO:0000256" key="5">
    <source>
        <dbReference type="ARBA" id="ARBA00011886"/>
    </source>
</evidence>
<evidence type="ECO:0000256" key="12">
    <source>
        <dbReference type="PIRSR" id="PIRSR000477-2"/>
    </source>
</evidence>
<feature type="binding site" evidence="12">
    <location>
        <position position="233"/>
    </location>
    <ligand>
        <name>a purine D-ribonucleoside</name>
        <dbReference type="ChEBI" id="CHEBI:142355"/>
    </ligand>
</feature>
<dbReference type="RefSeq" id="WP_091072631.1">
    <property type="nucleotide sequence ID" value="NZ_LT629799.1"/>
</dbReference>
<dbReference type="PIRSF" id="PIRSF000477">
    <property type="entry name" value="PurNPase"/>
    <property type="match status" value="1"/>
</dbReference>
<feature type="binding site" evidence="12">
    <location>
        <position position="37"/>
    </location>
    <ligand>
        <name>phosphate</name>
        <dbReference type="ChEBI" id="CHEBI:43474"/>
    </ligand>
</feature>
<dbReference type="Pfam" id="PF01048">
    <property type="entry name" value="PNP_UDP_1"/>
    <property type="match status" value="1"/>
</dbReference>
<dbReference type="PANTHER" id="PTHR11904:SF9">
    <property type="entry name" value="PURINE NUCLEOSIDE PHOSPHORYLASE-RELATED"/>
    <property type="match status" value="1"/>
</dbReference>
<evidence type="ECO:0000256" key="3">
    <source>
        <dbReference type="ARBA" id="ARBA00006751"/>
    </source>
</evidence>
<name>A0A1H2LJN0_9ACTN</name>
<dbReference type="STRING" id="546874.SAMN04488544_0268"/>
<gene>
    <name evidence="14" type="ORF">SAMN04488544_0268</name>
</gene>
<dbReference type="InterPro" id="IPR011269">
    <property type="entry name" value="PUNP"/>
</dbReference>
<protein>
    <recommendedName>
        <fullName evidence="6 11">Purine nucleoside phosphorylase</fullName>
        <ecNumber evidence="5 11">2.4.2.1</ecNumber>
    </recommendedName>
    <alternativeName>
        <fullName evidence="9 11">Inosine-guanosine phosphorylase</fullName>
    </alternativeName>
</protein>
<dbReference type="NCBIfam" id="NF006054">
    <property type="entry name" value="PRK08202.1"/>
    <property type="match status" value="1"/>
</dbReference>
<evidence type="ECO:0000256" key="1">
    <source>
        <dbReference type="ARBA" id="ARBA00002678"/>
    </source>
</evidence>
<dbReference type="UniPathway" id="UPA00606"/>
<dbReference type="CDD" id="cd09009">
    <property type="entry name" value="PNP-EcPNPII_like"/>
    <property type="match status" value="1"/>
</dbReference>
<dbReference type="GO" id="GO:0004731">
    <property type="term" value="F:purine-nucleoside phosphorylase activity"/>
    <property type="evidence" value="ECO:0007669"/>
    <property type="project" value="UniProtKB-UniRule"/>
</dbReference>
<evidence type="ECO:0000256" key="2">
    <source>
        <dbReference type="ARBA" id="ARBA00005058"/>
    </source>
</evidence>
<evidence type="ECO:0000259" key="13">
    <source>
        <dbReference type="Pfam" id="PF01048"/>
    </source>
</evidence>
<keyword evidence="8 11" id="KW-0808">Transferase</keyword>
<comment type="pathway">
    <text evidence="2 11">Purine metabolism; purine nucleoside salvage.</text>
</comment>
<dbReference type="Proteomes" id="UP000198825">
    <property type="component" value="Chromosome I"/>
</dbReference>
<dbReference type="PANTHER" id="PTHR11904">
    <property type="entry name" value="METHYLTHIOADENOSINE/PURINE NUCLEOSIDE PHOSPHORYLASE"/>
    <property type="match status" value="1"/>
</dbReference>
<accession>A0A1H2LJN0</accession>
<evidence type="ECO:0000256" key="7">
    <source>
        <dbReference type="ARBA" id="ARBA00022676"/>
    </source>
</evidence>
<feature type="binding site" evidence="12">
    <location>
        <position position="122"/>
    </location>
    <ligand>
        <name>phosphate</name>
        <dbReference type="ChEBI" id="CHEBI:43474"/>
    </ligand>
</feature>
<evidence type="ECO:0000256" key="6">
    <source>
        <dbReference type="ARBA" id="ARBA00013834"/>
    </source>
</evidence>
<keyword evidence="7 11" id="KW-0328">Glycosyltransferase</keyword>
<evidence type="ECO:0000256" key="10">
    <source>
        <dbReference type="ARBA" id="ARBA00048556"/>
    </source>
</evidence>
<reference evidence="15" key="1">
    <citation type="submission" date="2016-10" db="EMBL/GenBank/DDBJ databases">
        <authorList>
            <person name="Varghese N."/>
            <person name="Submissions S."/>
        </authorList>
    </citation>
    <scope>NUCLEOTIDE SEQUENCE [LARGE SCALE GENOMIC DNA]</scope>
    <source>
        <strain evidence="15">DSM 21743</strain>
    </source>
</reference>
<feature type="binding site" evidence="12">
    <location>
        <position position="69"/>
    </location>
    <ligand>
        <name>phosphate</name>
        <dbReference type="ChEBI" id="CHEBI:43474"/>
    </ligand>
</feature>
<dbReference type="NCBIfam" id="TIGR01697">
    <property type="entry name" value="PNPH-PUNA-XAPA"/>
    <property type="match status" value="1"/>
</dbReference>
<dbReference type="InterPro" id="IPR011268">
    <property type="entry name" value="Purine_phosphorylase"/>
</dbReference>
<dbReference type="GO" id="GO:0009116">
    <property type="term" value="P:nucleoside metabolic process"/>
    <property type="evidence" value="ECO:0007669"/>
    <property type="project" value="UniProtKB-UniRule"/>
</dbReference>
<feature type="binding site" evidence="12">
    <location>
        <position position="210"/>
    </location>
    <ligand>
        <name>phosphate</name>
        <dbReference type="ChEBI" id="CHEBI:43474"/>
    </ligand>
</feature>
<dbReference type="EMBL" id="LT629799">
    <property type="protein sequence ID" value="SDU80838.1"/>
    <property type="molecule type" value="Genomic_DNA"/>
</dbReference>
<evidence type="ECO:0000256" key="4">
    <source>
        <dbReference type="ARBA" id="ARBA00011233"/>
    </source>
</evidence>
<comment type="similarity">
    <text evidence="3 11">Belongs to the PNP/MTAP phosphorylase family.</text>
</comment>
<proteinExistence type="inferred from homology"/>
<evidence type="ECO:0000313" key="14">
    <source>
        <dbReference type="EMBL" id="SDU80838.1"/>
    </source>
</evidence>
<comment type="subunit">
    <text evidence="4">Homotrimer.</text>
</comment>
<dbReference type="InterPro" id="IPR035994">
    <property type="entry name" value="Nucleoside_phosphorylase_sf"/>
</dbReference>
<comment type="function">
    <text evidence="1">The purine nucleoside phosphorylases catalyze the phosphorolytic breakdown of the N-glycosidic bond in the beta-(deoxy)ribonucleoside molecules, with the formation of the corresponding free purine bases and pentose-1-phosphate. Cleaves guanosine, inosine, 2'-deoxyguanosine and 2'-deoxyinosine.</text>
</comment>
<comment type="catalytic activity">
    <reaction evidence="10">
        <text>a purine 2'-deoxy-D-ribonucleoside + phosphate = a purine nucleobase + 2-deoxy-alpha-D-ribose 1-phosphate</text>
        <dbReference type="Rhea" id="RHEA:36431"/>
        <dbReference type="ChEBI" id="CHEBI:26386"/>
        <dbReference type="ChEBI" id="CHEBI:43474"/>
        <dbReference type="ChEBI" id="CHEBI:57259"/>
        <dbReference type="ChEBI" id="CHEBI:142361"/>
        <dbReference type="EC" id="2.4.2.1"/>
    </reaction>
</comment>
<dbReference type="SUPFAM" id="SSF53167">
    <property type="entry name" value="Purine and uridine phosphorylases"/>
    <property type="match status" value="1"/>
</dbReference>
<feature type="binding site" evidence="12">
    <location>
        <begin position="90"/>
        <end position="92"/>
    </location>
    <ligand>
        <name>phosphate</name>
        <dbReference type="ChEBI" id="CHEBI:43474"/>
    </ligand>
</feature>
<feature type="binding site" evidence="12">
    <location>
        <position position="191"/>
    </location>
    <ligand>
        <name>a purine D-ribonucleoside</name>
        <dbReference type="ChEBI" id="CHEBI:142355"/>
    </ligand>
</feature>
<dbReference type="GO" id="GO:0005737">
    <property type="term" value="C:cytoplasm"/>
    <property type="evidence" value="ECO:0007669"/>
    <property type="project" value="TreeGrafter"/>
</dbReference>
<evidence type="ECO:0000256" key="11">
    <source>
        <dbReference type="PIRNR" id="PIRNR000477"/>
    </source>
</evidence>
<dbReference type="NCBIfam" id="TIGR01698">
    <property type="entry name" value="PUNP"/>
    <property type="match status" value="1"/>
</dbReference>
<evidence type="ECO:0000256" key="8">
    <source>
        <dbReference type="ARBA" id="ARBA00022679"/>
    </source>
</evidence>
<sequence>MPLPTRPDPYALAEEAAQAVRERFGVERIDVVLTLGSGWSAASEDLGEEIGSCPIGELPGFSTPVVIGHGGQFRVVRTAGGKTAAVLTGRTHYYEGRGVAPVVHGVRTAIKAGASTVVLTNGCGGLNLDRPAGTVVLMRDHINLTGANPLVGARFIDMTESYSKRLRDLARTVDPDLPEGVYAQFHGPSFETPAEVRMAGVLGADLVGMSTALETIAARELGAEVLGLSLVTNLAAGISPTPLHHEEVLEAGAAAAPRLRSLLAGIVAAL</sequence>
<feature type="domain" description="Nucleoside phosphorylase" evidence="13">
    <location>
        <begin position="32"/>
        <end position="267"/>
    </location>
</feature>
<organism evidence="14 15">
    <name type="scientific">Microlunatus sagamiharensis</name>
    <dbReference type="NCBI Taxonomy" id="546874"/>
    <lineage>
        <taxon>Bacteria</taxon>
        <taxon>Bacillati</taxon>
        <taxon>Actinomycetota</taxon>
        <taxon>Actinomycetes</taxon>
        <taxon>Propionibacteriales</taxon>
        <taxon>Propionibacteriaceae</taxon>
        <taxon>Microlunatus</taxon>
    </lineage>
</organism>
<keyword evidence="15" id="KW-1185">Reference proteome</keyword>
<dbReference type="OrthoDB" id="1523230at2"/>
<dbReference type="InterPro" id="IPR000845">
    <property type="entry name" value="Nucleoside_phosphorylase_d"/>
</dbReference>
<evidence type="ECO:0000256" key="9">
    <source>
        <dbReference type="ARBA" id="ARBA00031036"/>
    </source>
</evidence>
<dbReference type="Gene3D" id="3.40.50.1580">
    <property type="entry name" value="Nucleoside phosphorylase domain"/>
    <property type="match status" value="1"/>
</dbReference>
<dbReference type="EC" id="2.4.2.1" evidence="5 11"/>